<dbReference type="InterPro" id="IPR004387">
    <property type="entry name" value="Pept_M50_Zn"/>
</dbReference>
<comment type="cofactor">
    <cofactor evidence="1">
        <name>Zn(2+)</name>
        <dbReference type="ChEBI" id="CHEBI:29105"/>
    </cofactor>
</comment>
<evidence type="ECO:0000256" key="5">
    <source>
        <dbReference type="ARBA" id="ARBA00022692"/>
    </source>
</evidence>
<comment type="similarity">
    <text evidence="3">Belongs to the peptidase M50B family.</text>
</comment>
<evidence type="ECO:0000256" key="9">
    <source>
        <dbReference type="ARBA" id="ARBA00023049"/>
    </source>
</evidence>
<evidence type="ECO:0000256" key="7">
    <source>
        <dbReference type="ARBA" id="ARBA00022833"/>
    </source>
</evidence>
<dbReference type="PANTHER" id="PTHR42837:SF2">
    <property type="entry name" value="MEMBRANE METALLOPROTEASE ARASP2, CHLOROPLASTIC-RELATED"/>
    <property type="match status" value="1"/>
</dbReference>
<evidence type="ECO:0000256" key="3">
    <source>
        <dbReference type="ARBA" id="ARBA00007931"/>
    </source>
</evidence>
<dbReference type="InterPro" id="IPR008915">
    <property type="entry name" value="Peptidase_M50"/>
</dbReference>
<dbReference type="GO" id="GO:0004222">
    <property type="term" value="F:metalloendopeptidase activity"/>
    <property type="evidence" value="ECO:0007669"/>
    <property type="project" value="InterPro"/>
</dbReference>
<dbReference type="RefSeq" id="WP_123191182.1">
    <property type="nucleotide sequence ID" value="NZ_QICD01000001.1"/>
</dbReference>
<dbReference type="Pfam" id="PF02163">
    <property type="entry name" value="Peptidase_M50"/>
    <property type="match status" value="1"/>
</dbReference>
<reference evidence="14" key="1">
    <citation type="submission" date="2018-05" db="EMBL/GenBank/DDBJ databases">
        <title>Genome Sequencing of selected type strains of the family Eggerthellaceae.</title>
        <authorList>
            <person name="Danylec N."/>
            <person name="Stoll D.A."/>
            <person name="Doetsch A."/>
            <person name="Huch M."/>
        </authorList>
    </citation>
    <scope>NUCLEOTIDE SEQUENCE [LARGE SCALE GENOMIC DNA]</scope>
    <source>
        <strain evidence="14">DSM 16106</strain>
    </source>
</reference>
<proteinExistence type="inferred from homology"/>
<evidence type="ECO:0000256" key="11">
    <source>
        <dbReference type="SAM" id="Phobius"/>
    </source>
</evidence>
<feature type="transmembrane region" description="Helical" evidence="11">
    <location>
        <begin position="290"/>
        <end position="310"/>
    </location>
</feature>
<gene>
    <name evidence="13" type="ORF">DMP08_01265</name>
</gene>
<dbReference type="AlphaFoldDB" id="A0A3N0BM89"/>
<keyword evidence="6" id="KW-0378">Hydrolase</keyword>
<keyword evidence="14" id="KW-1185">Reference proteome</keyword>
<evidence type="ECO:0000256" key="4">
    <source>
        <dbReference type="ARBA" id="ARBA00022670"/>
    </source>
</evidence>
<evidence type="ECO:0000259" key="12">
    <source>
        <dbReference type="Pfam" id="PF02163"/>
    </source>
</evidence>
<organism evidence="13 14">
    <name type="scientific">Paraeggerthella hongkongensis</name>
    <dbReference type="NCBI Taxonomy" id="230658"/>
    <lineage>
        <taxon>Bacteria</taxon>
        <taxon>Bacillati</taxon>
        <taxon>Actinomycetota</taxon>
        <taxon>Coriobacteriia</taxon>
        <taxon>Eggerthellales</taxon>
        <taxon>Eggerthellaceae</taxon>
        <taxon>Paraeggerthella</taxon>
    </lineage>
</organism>
<dbReference type="PANTHER" id="PTHR42837">
    <property type="entry name" value="REGULATOR OF SIGMA-E PROTEASE RSEP"/>
    <property type="match status" value="1"/>
</dbReference>
<dbReference type="GO" id="GO:0006508">
    <property type="term" value="P:proteolysis"/>
    <property type="evidence" value="ECO:0007669"/>
    <property type="project" value="UniProtKB-KW"/>
</dbReference>
<keyword evidence="9" id="KW-0482">Metalloprotease</keyword>
<dbReference type="EMBL" id="QICD01000001">
    <property type="protein sequence ID" value="RNL49106.1"/>
    <property type="molecule type" value="Genomic_DNA"/>
</dbReference>
<sequence>MDVILMIVYATLVLGFLVFIHEGGHYLAARAFGVRVTEFMLGLPGPSIGFTKWGTKFGVTPILLGGYAKVCGMEPGEMSPHLEQVLAALYRRGTANMEDIAADCGITDDEAYEALEELVEWGSIVGPSKKDQYNTYRTPEYVPTKKQVKAARVAGLPEPVAGALGEARPVSDPHAFFESEYRQQYRSLPFWKRAIILVAGVAVNLLFAVLLFIVLFSVVGIDMQNPTTGVLQHVVVGPIQAIQMGFSYIGMVIQLIAGLFNPATAAETMSNSSSVIGIAVMSKDAFEGGLVNILQFFAAISVSLGIMNLLPIPPLDGGRLVIELFQKLARRTVSMKALNYLSMAGMALFVCFFLVMANQDIQRIISGVGFGA</sequence>
<dbReference type="OrthoDB" id="9782003at2"/>
<keyword evidence="10 11" id="KW-0472">Membrane</keyword>
<name>A0A3N0BM89_9ACTN</name>
<evidence type="ECO:0000256" key="8">
    <source>
        <dbReference type="ARBA" id="ARBA00022989"/>
    </source>
</evidence>
<keyword evidence="5 11" id="KW-0812">Transmembrane</keyword>
<comment type="caution">
    <text evidence="13">The sequence shown here is derived from an EMBL/GenBank/DDBJ whole genome shotgun (WGS) entry which is preliminary data.</text>
</comment>
<evidence type="ECO:0000256" key="6">
    <source>
        <dbReference type="ARBA" id="ARBA00022801"/>
    </source>
</evidence>
<evidence type="ECO:0000313" key="14">
    <source>
        <dbReference type="Proteomes" id="UP000278632"/>
    </source>
</evidence>
<feature type="transmembrane region" description="Helical" evidence="11">
    <location>
        <begin position="194"/>
        <end position="221"/>
    </location>
</feature>
<comment type="subcellular location">
    <subcellularLocation>
        <location evidence="2">Membrane</location>
        <topology evidence="2">Multi-pass membrane protein</topology>
    </subcellularLocation>
</comment>
<evidence type="ECO:0000256" key="10">
    <source>
        <dbReference type="ARBA" id="ARBA00023136"/>
    </source>
</evidence>
<dbReference type="Proteomes" id="UP000278632">
    <property type="component" value="Unassembled WGS sequence"/>
</dbReference>
<keyword evidence="7" id="KW-0862">Zinc</keyword>
<accession>A0A3N0BM89</accession>
<feature type="domain" description="Peptidase M50" evidence="12">
    <location>
        <begin position="9"/>
        <end position="350"/>
    </location>
</feature>
<feature type="transmembrane region" description="Helical" evidence="11">
    <location>
        <begin position="6"/>
        <end position="28"/>
    </location>
</feature>
<evidence type="ECO:0000313" key="13">
    <source>
        <dbReference type="EMBL" id="RNL49106.1"/>
    </source>
</evidence>
<keyword evidence="4" id="KW-0645">Protease</keyword>
<dbReference type="GO" id="GO:0016020">
    <property type="term" value="C:membrane"/>
    <property type="evidence" value="ECO:0007669"/>
    <property type="project" value="UniProtKB-SubCell"/>
</dbReference>
<feature type="transmembrane region" description="Helical" evidence="11">
    <location>
        <begin position="241"/>
        <end position="260"/>
    </location>
</feature>
<evidence type="ECO:0000256" key="1">
    <source>
        <dbReference type="ARBA" id="ARBA00001947"/>
    </source>
</evidence>
<feature type="transmembrane region" description="Helical" evidence="11">
    <location>
        <begin position="337"/>
        <end position="357"/>
    </location>
</feature>
<dbReference type="CDD" id="cd06163">
    <property type="entry name" value="S2P-M50_PDZ_RseP-like"/>
    <property type="match status" value="1"/>
</dbReference>
<evidence type="ECO:0000256" key="2">
    <source>
        <dbReference type="ARBA" id="ARBA00004141"/>
    </source>
</evidence>
<protein>
    <submittedName>
        <fullName evidence="13">Peptidase M50</fullName>
    </submittedName>
</protein>
<keyword evidence="8 11" id="KW-1133">Transmembrane helix</keyword>